<dbReference type="Gene3D" id="3.30.470.30">
    <property type="entry name" value="DNA ligase/mRNA capping enzyme"/>
    <property type="match status" value="1"/>
</dbReference>
<evidence type="ECO:0000256" key="5">
    <source>
        <dbReference type="ARBA" id="ARBA00016034"/>
    </source>
</evidence>
<evidence type="ECO:0000256" key="3">
    <source>
        <dbReference type="ARBA" id="ARBA00004496"/>
    </source>
</evidence>
<evidence type="ECO:0000313" key="13">
    <source>
        <dbReference type="Proteomes" id="UP001177023"/>
    </source>
</evidence>
<feature type="compositionally biased region" description="Basic and acidic residues" evidence="10">
    <location>
        <begin position="326"/>
        <end position="346"/>
    </location>
</feature>
<dbReference type="SUPFAM" id="SSF56091">
    <property type="entry name" value="DNA ligase/mRNA capping enzyme, catalytic domain"/>
    <property type="match status" value="1"/>
</dbReference>
<feature type="region of interest" description="Disordered" evidence="10">
    <location>
        <begin position="70"/>
        <end position="97"/>
    </location>
</feature>
<protein>
    <recommendedName>
        <fullName evidence="5">Snurportin-1</fullName>
    </recommendedName>
</protein>
<evidence type="ECO:0000256" key="10">
    <source>
        <dbReference type="SAM" id="MobiDB-lite"/>
    </source>
</evidence>
<dbReference type="EMBL" id="CATQJA010002709">
    <property type="protein sequence ID" value="CAJ0587153.1"/>
    <property type="molecule type" value="Genomic_DNA"/>
</dbReference>
<comment type="function">
    <text evidence="1">Functions as an U snRNP-specific nuclear import adapter. Involved in the trimethylguanosine (m3G)-cap-dependent nuclear import of U snRNPs. Binds specifically to the terminal m3G-cap U snRNAs.</text>
</comment>
<dbReference type="Pfam" id="PF21974">
    <property type="entry name" value="SPN1_m3Gcap_bd"/>
    <property type="match status" value="1"/>
</dbReference>
<reference evidence="12" key="1">
    <citation type="submission" date="2023-06" db="EMBL/GenBank/DDBJ databases">
        <authorList>
            <person name="Delattre M."/>
        </authorList>
    </citation>
    <scope>NUCLEOTIDE SEQUENCE</scope>
    <source>
        <strain evidence="12">AF72</strain>
    </source>
</reference>
<evidence type="ECO:0000313" key="12">
    <source>
        <dbReference type="EMBL" id="CAJ0587153.1"/>
    </source>
</evidence>
<keyword evidence="6" id="KW-0813">Transport</keyword>
<dbReference type="InterPro" id="IPR017336">
    <property type="entry name" value="Snurportin-1"/>
</dbReference>
<feature type="domain" description="Snurportin-1 m3G cap-binding" evidence="11">
    <location>
        <begin position="110"/>
        <end position="287"/>
    </location>
</feature>
<keyword evidence="13" id="KW-1185">Reference proteome</keyword>
<evidence type="ECO:0000256" key="1">
    <source>
        <dbReference type="ARBA" id="ARBA00003975"/>
    </source>
</evidence>
<dbReference type="PANTHER" id="PTHR13403:SF6">
    <property type="entry name" value="SNURPORTIN-1"/>
    <property type="match status" value="1"/>
</dbReference>
<dbReference type="PANTHER" id="PTHR13403">
    <property type="entry name" value="SNURPORTIN1 RNUT1 PROTEIN RNA, U TRANSPORTER 1"/>
    <property type="match status" value="1"/>
</dbReference>
<evidence type="ECO:0000256" key="9">
    <source>
        <dbReference type="ARBA" id="ARBA00023242"/>
    </source>
</evidence>
<dbReference type="InterPro" id="IPR047857">
    <property type="entry name" value="Snurportin1_C"/>
</dbReference>
<comment type="caution">
    <text evidence="12">The sequence shown here is derived from an EMBL/GenBank/DDBJ whole genome shotgun (WGS) entry which is preliminary data.</text>
</comment>
<name>A0AA36DGF5_9BILA</name>
<dbReference type="GO" id="GO:0005737">
    <property type="term" value="C:cytoplasm"/>
    <property type="evidence" value="ECO:0007669"/>
    <property type="project" value="UniProtKB-SubCell"/>
</dbReference>
<accession>A0AA36DGF5</accession>
<keyword evidence="9" id="KW-0539">Nucleus</keyword>
<evidence type="ECO:0000256" key="4">
    <source>
        <dbReference type="ARBA" id="ARBA00007540"/>
    </source>
</evidence>
<comment type="subcellular location">
    <subcellularLocation>
        <location evidence="3">Cytoplasm</location>
    </subcellularLocation>
    <subcellularLocation>
        <location evidence="2">Nucleus</location>
    </subcellularLocation>
</comment>
<feature type="compositionally biased region" description="Acidic residues" evidence="10">
    <location>
        <begin position="75"/>
        <end position="88"/>
    </location>
</feature>
<dbReference type="Proteomes" id="UP001177023">
    <property type="component" value="Unassembled WGS sequence"/>
</dbReference>
<evidence type="ECO:0000256" key="6">
    <source>
        <dbReference type="ARBA" id="ARBA00022448"/>
    </source>
</evidence>
<sequence length="346" mass="39284">MGEAEDSMDLLTSALEGSMQVDPDGMGMHPHFSAKYKNTSKLADAQASRRAAALERQRCGREDLHNRIRKIVDNEPFDEDEEVDEEDKSMDTQSPVEWKKRAQTVRYRGQLMTSEWLVDIPEELSSDWTMMASPVGRRCLVVARNKITSVYKKTGELLTQFVSGLPGGGKSNHGQCTILDCIMEPHPKNVLWCLDVLSWNGMLCSDNDFLFRHFFLTSRLEENPGLRKSSAKCKFTFRDAPTCPCIKEKMEEFMQQKFDFDLDGLLFYYSEGFYVAGQTPLVGWLKPFMLTPELGVAVPSTYNFNAGGKNTSQFIAEFNEKHKHKSLVDAKPEDNGVKKGEEEEMN</sequence>
<feature type="non-terminal residue" evidence="12">
    <location>
        <position position="346"/>
    </location>
</feature>
<evidence type="ECO:0000256" key="2">
    <source>
        <dbReference type="ARBA" id="ARBA00004123"/>
    </source>
</evidence>
<dbReference type="CDD" id="cd09232">
    <property type="entry name" value="Snurportin-1_C"/>
    <property type="match status" value="1"/>
</dbReference>
<keyword evidence="7" id="KW-0963">Cytoplasm</keyword>
<evidence type="ECO:0000259" key="11">
    <source>
        <dbReference type="Pfam" id="PF21974"/>
    </source>
</evidence>
<dbReference type="GO" id="GO:0005634">
    <property type="term" value="C:nucleus"/>
    <property type="evidence" value="ECO:0007669"/>
    <property type="project" value="UniProtKB-SubCell"/>
</dbReference>
<dbReference type="AlphaFoldDB" id="A0AA36DGF5"/>
<evidence type="ECO:0000256" key="7">
    <source>
        <dbReference type="ARBA" id="ARBA00022490"/>
    </source>
</evidence>
<evidence type="ECO:0000256" key="8">
    <source>
        <dbReference type="ARBA" id="ARBA00022884"/>
    </source>
</evidence>
<organism evidence="12 13">
    <name type="scientific">Mesorhabditis spiculigera</name>
    <dbReference type="NCBI Taxonomy" id="96644"/>
    <lineage>
        <taxon>Eukaryota</taxon>
        <taxon>Metazoa</taxon>
        <taxon>Ecdysozoa</taxon>
        <taxon>Nematoda</taxon>
        <taxon>Chromadorea</taxon>
        <taxon>Rhabditida</taxon>
        <taxon>Rhabditina</taxon>
        <taxon>Rhabditomorpha</taxon>
        <taxon>Rhabditoidea</taxon>
        <taxon>Rhabditidae</taxon>
        <taxon>Mesorhabditinae</taxon>
        <taxon>Mesorhabditis</taxon>
    </lineage>
</organism>
<proteinExistence type="inferred from homology"/>
<comment type="similarity">
    <text evidence="4">Belongs to the snurportin family.</text>
</comment>
<gene>
    <name evidence="12" type="ORF">MSPICULIGERA_LOCUS25130</name>
</gene>
<dbReference type="GO" id="GO:0003723">
    <property type="term" value="F:RNA binding"/>
    <property type="evidence" value="ECO:0007669"/>
    <property type="project" value="UniProtKB-KW"/>
</dbReference>
<feature type="region of interest" description="Disordered" evidence="10">
    <location>
        <begin position="325"/>
        <end position="346"/>
    </location>
</feature>
<dbReference type="GO" id="GO:0061015">
    <property type="term" value="P:snRNA import into nucleus"/>
    <property type="evidence" value="ECO:0007669"/>
    <property type="project" value="InterPro"/>
</dbReference>
<keyword evidence="8" id="KW-0694">RNA-binding</keyword>